<gene>
    <name evidence="1" type="ORF">LCGC14_1801510</name>
</gene>
<evidence type="ECO:0000313" key="1">
    <source>
        <dbReference type="EMBL" id="KKM00731.1"/>
    </source>
</evidence>
<dbReference type="AlphaFoldDB" id="A0A0F9J482"/>
<protein>
    <submittedName>
        <fullName evidence="1">Uncharacterized protein</fullName>
    </submittedName>
</protein>
<reference evidence="1" key="1">
    <citation type="journal article" date="2015" name="Nature">
        <title>Complex archaea that bridge the gap between prokaryotes and eukaryotes.</title>
        <authorList>
            <person name="Spang A."/>
            <person name="Saw J.H."/>
            <person name="Jorgensen S.L."/>
            <person name="Zaremba-Niedzwiedzka K."/>
            <person name="Martijn J."/>
            <person name="Lind A.E."/>
            <person name="van Eijk R."/>
            <person name="Schleper C."/>
            <person name="Guy L."/>
            <person name="Ettema T.J."/>
        </authorList>
    </citation>
    <scope>NUCLEOTIDE SEQUENCE</scope>
</reference>
<dbReference type="EMBL" id="LAZR01017364">
    <property type="protein sequence ID" value="KKM00731.1"/>
    <property type="molecule type" value="Genomic_DNA"/>
</dbReference>
<comment type="caution">
    <text evidence="1">The sequence shown here is derived from an EMBL/GenBank/DDBJ whole genome shotgun (WGS) entry which is preliminary data.</text>
</comment>
<organism evidence="1">
    <name type="scientific">marine sediment metagenome</name>
    <dbReference type="NCBI Taxonomy" id="412755"/>
    <lineage>
        <taxon>unclassified sequences</taxon>
        <taxon>metagenomes</taxon>
        <taxon>ecological metagenomes</taxon>
    </lineage>
</organism>
<name>A0A0F9J482_9ZZZZ</name>
<accession>A0A0F9J482</accession>
<proteinExistence type="predicted"/>
<sequence length="81" mass="9037">MTLEQAEEIVEGIQNEGYDASVYENYSGRCMFGTTCVGIVTDTEAVGLIGFFGAQLEDDLKMDAYDLPKRFDSMGLQVIYY</sequence>